<feature type="domain" description="Protein FecR C-terminal" evidence="3">
    <location>
        <begin position="317"/>
        <end position="376"/>
    </location>
</feature>
<dbReference type="InterPro" id="IPR006860">
    <property type="entry name" value="FecR"/>
</dbReference>
<feature type="transmembrane region" description="Helical" evidence="1">
    <location>
        <begin position="84"/>
        <end position="106"/>
    </location>
</feature>
<evidence type="ECO:0000259" key="2">
    <source>
        <dbReference type="Pfam" id="PF04773"/>
    </source>
</evidence>
<keyword evidence="1" id="KW-1133">Transmembrane helix</keyword>
<evidence type="ECO:0000256" key="1">
    <source>
        <dbReference type="SAM" id="Phobius"/>
    </source>
</evidence>
<dbReference type="OrthoDB" id="629393at2"/>
<dbReference type="Pfam" id="PF04773">
    <property type="entry name" value="FecR"/>
    <property type="match status" value="1"/>
</dbReference>
<dbReference type="AlphaFoldDB" id="A0A2P8D0Q4"/>
<reference evidence="4 5" key="1">
    <citation type="submission" date="2018-03" db="EMBL/GenBank/DDBJ databases">
        <title>Genomic Encyclopedia of Type Strains, Phase III (KMG-III): the genomes of soil and plant-associated and newly described type strains.</title>
        <authorList>
            <person name="Whitman W."/>
        </authorList>
    </citation>
    <scope>NUCLEOTIDE SEQUENCE [LARGE SCALE GENOMIC DNA]</scope>
    <source>
        <strain evidence="4 5">CGMCC 1.12700</strain>
    </source>
</reference>
<accession>A0A2P8D0Q4</accession>
<dbReference type="FunFam" id="2.60.120.1440:FF:000001">
    <property type="entry name" value="Putative anti-sigma factor"/>
    <property type="match status" value="1"/>
</dbReference>
<evidence type="ECO:0000313" key="5">
    <source>
        <dbReference type="Proteomes" id="UP000240572"/>
    </source>
</evidence>
<evidence type="ECO:0000259" key="3">
    <source>
        <dbReference type="Pfam" id="PF16344"/>
    </source>
</evidence>
<sequence length="393" mass="43892">MEDNFDEDLINELAYKWLNGTITEEEKAVYVKWTRSFDNTLLELPAGYSSSVSALRDRGHAKLMQHLAIIEGIEPKRYRLTRNWWKIFAAAFIMVVTCLIFLLVYLNKITPVDLQKVSQEIDVAAGSNKATLILSDGRKVDVENAGAGLLTSDGGIQIDKAADGQLIYQSANNNAPAKINTIVIPWGGQYRVQLPDGTKVWLNAASTLKYSTSYTGMKERRVELIGEAYFEVAHNKKQPFIVQTSNQVVKVLGTHFNINSYADEKRTVTTLAEGSVKVTTGGTSKTIRPGEQSIVSSNKIMVQPADLKVSLAWKDNKMTFKDTGIAEVMRQISRWYNVKIEYQGAIPEDTITGTIRRDSNLSSVLKMFEAMQIKFTLVQTTQGSKLIIMPNHN</sequence>
<dbReference type="PANTHER" id="PTHR30273:SF2">
    <property type="entry name" value="PROTEIN FECR"/>
    <property type="match status" value="1"/>
</dbReference>
<dbReference type="EMBL" id="PYGD01000007">
    <property type="protein sequence ID" value="PSK90802.1"/>
    <property type="molecule type" value="Genomic_DNA"/>
</dbReference>
<dbReference type="PANTHER" id="PTHR30273">
    <property type="entry name" value="PERIPLASMIC SIGNAL SENSOR AND SIGMA FACTOR ACTIVATOR FECR-RELATED"/>
    <property type="match status" value="1"/>
</dbReference>
<evidence type="ECO:0000313" key="4">
    <source>
        <dbReference type="EMBL" id="PSK90802.1"/>
    </source>
</evidence>
<dbReference type="Gene3D" id="3.55.50.30">
    <property type="match status" value="1"/>
</dbReference>
<comment type="caution">
    <text evidence="4">The sequence shown here is derived from an EMBL/GenBank/DDBJ whole genome shotgun (WGS) entry which is preliminary data.</text>
</comment>
<name>A0A2P8D0Q4_9BACT</name>
<dbReference type="InterPro" id="IPR032508">
    <property type="entry name" value="FecR_C"/>
</dbReference>
<organism evidence="4 5">
    <name type="scientific">Taibaiella chishuiensis</name>
    <dbReference type="NCBI Taxonomy" id="1434707"/>
    <lineage>
        <taxon>Bacteria</taxon>
        <taxon>Pseudomonadati</taxon>
        <taxon>Bacteroidota</taxon>
        <taxon>Chitinophagia</taxon>
        <taxon>Chitinophagales</taxon>
        <taxon>Chitinophagaceae</taxon>
        <taxon>Taibaiella</taxon>
    </lineage>
</organism>
<keyword evidence="1" id="KW-0812">Transmembrane</keyword>
<gene>
    <name evidence="4" type="ORF">B0I18_107214</name>
</gene>
<dbReference type="GO" id="GO:0016989">
    <property type="term" value="F:sigma factor antagonist activity"/>
    <property type="evidence" value="ECO:0007669"/>
    <property type="project" value="TreeGrafter"/>
</dbReference>
<dbReference type="InterPro" id="IPR012373">
    <property type="entry name" value="Ferrdict_sens_TM"/>
</dbReference>
<dbReference type="Gene3D" id="2.60.120.1440">
    <property type="match status" value="1"/>
</dbReference>
<dbReference type="Proteomes" id="UP000240572">
    <property type="component" value="Unassembled WGS sequence"/>
</dbReference>
<keyword evidence="5" id="KW-1185">Reference proteome</keyword>
<feature type="domain" description="FecR protein" evidence="2">
    <location>
        <begin position="182"/>
        <end position="277"/>
    </location>
</feature>
<dbReference type="RefSeq" id="WP_106524072.1">
    <property type="nucleotide sequence ID" value="NZ_PYGD01000007.1"/>
</dbReference>
<dbReference type="Pfam" id="PF16344">
    <property type="entry name" value="FecR_C"/>
    <property type="match status" value="1"/>
</dbReference>
<keyword evidence="1" id="KW-0472">Membrane</keyword>
<proteinExistence type="predicted"/>
<protein>
    <submittedName>
        <fullName evidence="4">FecR family protein</fullName>
    </submittedName>
</protein>